<comment type="caution">
    <text evidence="1">The sequence shown here is derived from an EMBL/GenBank/DDBJ whole genome shotgun (WGS) entry which is preliminary data.</text>
</comment>
<name>C0CHZ3_BLAHS</name>
<organism evidence="1 2">
    <name type="scientific">Blautia hydrogenotrophica (strain DSM 10507 / JCM 14656 / S5a33)</name>
    <name type="common">Ruminococcus hydrogenotrophicus</name>
    <dbReference type="NCBI Taxonomy" id="476272"/>
    <lineage>
        <taxon>Bacteria</taxon>
        <taxon>Bacillati</taxon>
        <taxon>Bacillota</taxon>
        <taxon>Clostridia</taxon>
        <taxon>Lachnospirales</taxon>
        <taxon>Lachnospiraceae</taxon>
        <taxon>Blautia</taxon>
    </lineage>
</organism>
<dbReference type="EMBL" id="ACBZ01000017">
    <property type="protein sequence ID" value="EEG50581.1"/>
    <property type="molecule type" value="Genomic_DNA"/>
</dbReference>
<reference evidence="1 2" key="2">
    <citation type="submission" date="2009-02" db="EMBL/GenBank/DDBJ databases">
        <title>Draft genome sequence of Blautia hydrogenotrophica DSM 10507 (Ruminococcus hydrogenotrophicus DSM 10507).</title>
        <authorList>
            <person name="Sudarsanam P."/>
            <person name="Ley R."/>
            <person name="Guruge J."/>
            <person name="Turnbaugh P.J."/>
            <person name="Mahowald M."/>
            <person name="Liep D."/>
            <person name="Gordon J."/>
        </authorList>
    </citation>
    <scope>NUCLEOTIDE SEQUENCE [LARGE SCALE GENOMIC DNA]</scope>
    <source>
        <strain evidence="2">DSM 10507 / JCM 14656 / S5a33</strain>
    </source>
</reference>
<proteinExistence type="predicted"/>
<sequence length="44" mass="5338">MFGHTRVSFCIGLDFTYTNITFSEFYERSAKMQIFHGHYLYYKS</sequence>
<evidence type="ECO:0000313" key="1">
    <source>
        <dbReference type="EMBL" id="EEG50581.1"/>
    </source>
</evidence>
<dbReference type="AlphaFoldDB" id="C0CHZ3"/>
<evidence type="ECO:0000313" key="2">
    <source>
        <dbReference type="Proteomes" id="UP000003100"/>
    </source>
</evidence>
<gene>
    <name evidence="1" type="ORF">RUMHYD_00457</name>
</gene>
<keyword evidence="2" id="KW-1185">Reference proteome</keyword>
<dbReference type="HOGENOM" id="CLU_3213078_0_0_9"/>
<accession>C0CHZ3</accession>
<protein>
    <submittedName>
        <fullName evidence="1">Uncharacterized protein</fullName>
    </submittedName>
</protein>
<reference evidence="1 2" key="1">
    <citation type="submission" date="2009-01" db="EMBL/GenBank/DDBJ databases">
        <authorList>
            <person name="Fulton L."/>
            <person name="Clifton S."/>
            <person name="Fulton B."/>
            <person name="Xu J."/>
            <person name="Minx P."/>
            <person name="Pepin K.H."/>
            <person name="Johnson M."/>
            <person name="Bhonagiri V."/>
            <person name="Nash W.E."/>
            <person name="Mardis E.R."/>
            <person name="Wilson R.K."/>
        </authorList>
    </citation>
    <scope>NUCLEOTIDE SEQUENCE [LARGE SCALE GENOMIC DNA]</scope>
    <source>
        <strain evidence="2">DSM 10507 / JCM 14656 / S5a33</strain>
    </source>
</reference>
<dbReference type="Proteomes" id="UP000003100">
    <property type="component" value="Unassembled WGS sequence"/>
</dbReference>